<evidence type="ECO:0000256" key="4">
    <source>
        <dbReference type="ARBA" id="ARBA00013244"/>
    </source>
</evidence>
<reference evidence="12" key="1">
    <citation type="journal article" date="2019" name="Int. J. Syst. Evol. Microbiol.">
        <title>The Global Catalogue of Microorganisms (GCM) 10K type strain sequencing project: providing services to taxonomists for standard genome sequencing and annotation.</title>
        <authorList>
            <consortium name="The Broad Institute Genomics Platform"/>
            <consortium name="The Broad Institute Genome Sequencing Center for Infectious Disease"/>
            <person name="Wu L."/>
            <person name="Ma J."/>
        </authorList>
    </citation>
    <scope>NUCLEOTIDE SEQUENCE [LARGE SCALE GENOMIC DNA]</scope>
    <source>
        <strain evidence="12">CGMCC 1.12989</strain>
    </source>
</reference>
<evidence type="ECO:0000256" key="8">
    <source>
        <dbReference type="ARBA" id="ARBA00048109"/>
    </source>
</evidence>
<evidence type="ECO:0000313" key="11">
    <source>
        <dbReference type="EMBL" id="MFC4295851.1"/>
    </source>
</evidence>
<evidence type="ECO:0000256" key="5">
    <source>
        <dbReference type="ARBA" id="ARBA00022679"/>
    </source>
</evidence>
<dbReference type="InterPro" id="IPR009721">
    <property type="entry name" value="O-acyltransferase_WSD1_C"/>
</dbReference>
<keyword evidence="12" id="KW-1185">Reference proteome</keyword>
<dbReference type="InterPro" id="IPR023213">
    <property type="entry name" value="CAT-like_dom_sf"/>
</dbReference>
<dbReference type="EC" id="2.3.1.20" evidence="4"/>
<dbReference type="EMBL" id="JBHSDR010000006">
    <property type="protein sequence ID" value="MFC4295851.1"/>
    <property type="molecule type" value="Genomic_DNA"/>
</dbReference>
<feature type="domain" description="O-acyltransferase WSD1 C-terminal" evidence="10">
    <location>
        <begin position="304"/>
        <end position="449"/>
    </location>
</feature>
<sequence>MSSASDLLAPGVRRMRPDDHFMVLSETDASPMHVGALLMLEVPQAQKAGLAAAFRRQLAERLPATPLLVRLFQSPEGFDSDVWVDVAGADLDRLVMAEDMPLADDAALYAAVAERNMIRLDLTSPPFLAYVFTGLRDDRAAIYFKMHHCVADGIGFQEVLRLLSDEAPPVPPRTADATLPGEDEWRRIAEARFAAEEGLRGAQSATRKQALAALEPLAGERAATPALDLGGATSNRRSYTTVSIPLEPFKAVAGRLGATVNDLFLACASHGLHDVLASESALPAEPLVVNTARSYRRAEHGSFGNRIVAMHPHLATNLSDPIARLHAIQASMRSEMRRTAYDEALLDALEKPFGARDRRATFARLHGSGGRVLPGNVTLSNVPGPAAERRFMGWRQLHNFPVPIIGSGRFANITSRRSGANLDMGVITDAAKIAEARAIARGFEEGFAQYAALGNNQTSIED</sequence>
<keyword evidence="6" id="KW-0319">Glycerol metabolism</keyword>
<dbReference type="SUPFAM" id="SSF52777">
    <property type="entry name" value="CoA-dependent acyltransferases"/>
    <property type="match status" value="1"/>
</dbReference>
<dbReference type="Proteomes" id="UP001595828">
    <property type="component" value="Unassembled WGS sequence"/>
</dbReference>
<proteinExistence type="inferred from homology"/>
<dbReference type="InterPro" id="IPR004255">
    <property type="entry name" value="O-acyltransferase_WSD1_N"/>
</dbReference>
<feature type="domain" description="O-acyltransferase WSD1-like N-terminal" evidence="9">
    <location>
        <begin position="15"/>
        <end position="263"/>
    </location>
</feature>
<comment type="pathway">
    <text evidence="1">Glycerolipid metabolism; triacylglycerol biosynthesis.</text>
</comment>
<comment type="pathway">
    <text evidence="2">Lipid metabolism.</text>
</comment>
<evidence type="ECO:0000259" key="10">
    <source>
        <dbReference type="Pfam" id="PF06974"/>
    </source>
</evidence>
<dbReference type="InterPro" id="IPR045034">
    <property type="entry name" value="O-acyltransferase_WSD1-like"/>
</dbReference>
<evidence type="ECO:0000313" key="12">
    <source>
        <dbReference type="Proteomes" id="UP001595828"/>
    </source>
</evidence>
<name>A0ABV8RR26_9SPHN</name>
<organism evidence="11 12">
    <name type="scientific">Novosphingobium tardum</name>
    <dbReference type="NCBI Taxonomy" id="1538021"/>
    <lineage>
        <taxon>Bacteria</taxon>
        <taxon>Pseudomonadati</taxon>
        <taxon>Pseudomonadota</taxon>
        <taxon>Alphaproteobacteria</taxon>
        <taxon>Sphingomonadales</taxon>
        <taxon>Sphingomonadaceae</taxon>
        <taxon>Novosphingobium</taxon>
    </lineage>
</organism>
<dbReference type="PANTHER" id="PTHR31650:SF1">
    <property type="entry name" value="WAX ESTER SYNTHASE_DIACYLGLYCEROL ACYLTRANSFERASE 4-RELATED"/>
    <property type="match status" value="1"/>
</dbReference>
<keyword evidence="5" id="KW-0808">Transferase</keyword>
<accession>A0ABV8RR26</accession>
<comment type="catalytic activity">
    <reaction evidence="8">
        <text>an acyl-CoA + a 1,2-diacyl-sn-glycerol = a triacyl-sn-glycerol + CoA</text>
        <dbReference type="Rhea" id="RHEA:10868"/>
        <dbReference type="ChEBI" id="CHEBI:17815"/>
        <dbReference type="ChEBI" id="CHEBI:57287"/>
        <dbReference type="ChEBI" id="CHEBI:58342"/>
        <dbReference type="ChEBI" id="CHEBI:64615"/>
        <dbReference type="EC" id="2.3.1.20"/>
    </reaction>
</comment>
<evidence type="ECO:0000256" key="6">
    <source>
        <dbReference type="ARBA" id="ARBA00022798"/>
    </source>
</evidence>
<evidence type="ECO:0000256" key="2">
    <source>
        <dbReference type="ARBA" id="ARBA00005189"/>
    </source>
</evidence>
<dbReference type="Pfam" id="PF06974">
    <property type="entry name" value="WS_DGAT_C"/>
    <property type="match status" value="1"/>
</dbReference>
<keyword evidence="7" id="KW-0012">Acyltransferase</keyword>
<dbReference type="Gene3D" id="3.30.559.10">
    <property type="entry name" value="Chloramphenicol acetyltransferase-like domain"/>
    <property type="match status" value="1"/>
</dbReference>
<evidence type="ECO:0000259" key="9">
    <source>
        <dbReference type="Pfam" id="PF03007"/>
    </source>
</evidence>
<evidence type="ECO:0000256" key="3">
    <source>
        <dbReference type="ARBA" id="ARBA00009587"/>
    </source>
</evidence>
<evidence type="ECO:0000256" key="7">
    <source>
        <dbReference type="ARBA" id="ARBA00023315"/>
    </source>
</evidence>
<comment type="caution">
    <text evidence="11">The sequence shown here is derived from an EMBL/GenBank/DDBJ whole genome shotgun (WGS) entry which is preliminary data.</text>
</comment>
<protein>
    <recommendedName>
        <fullName evidence="4">diacylglycerol O-acyltransferase</fullName>
        <ecNumber evidence="4">2.3.1.20</ecNumber>
    </recommendedName>
</protein>
<dbReference type="RefSeq" id="WP_379539315.1">
    <property type="nucleotide sequence ID" value="NZ_JBHSDR010000006.1"/>
</dbReference>
<dbReference type="Gene3D" id="3.30.559.30">
    <property type="entry name" value="Nonribosomal peptide synthetase, condensation domain"/>
    <property type="match status" value="1"/>
</dbReference>
<dbReference type="Pfam" id="PF03007">
    <property type="entry name" value="WS_DGAT_cat"/>
    <property type="match status" value="1"/>
</dbReference>
<evidence type="ECO:0000256" key="1">
    <source>
        <dbReference type="ARBA" id="ARBA00004771"/>
    </source>
</evidence>
<comment type="similarity">
    <text evidence="3">Belongs to the long-chain O-acyltransferase family.</text>
</comment>
<dbReference type="PANTHER" id="PTHR31650">
    <property type="entry name" value="O-ACYLTRANSFERASE (WSD1-LIKE) FAMILY PROTEIN"/>
    <property type="match status" value="1"/>
</dbReference>
<gene>
    <name evidence="11" type="ORF">ACFO0A_12365</name>
</gene>